<dbReference type="SUPFAM" id="SSF51344">
    <property type="entry name" value="Epsilon subunit of F1F0-ATP synthase N-terminal domain"/>
    <property type="match status" value="1"/>
</dbReference>
<dbReference type="PANTHER" id="PTHR13822">
    <property type="entry name" value="ATP SYNTHASE DELTA/EPSILON CHAIN"/>
    <property type="match status" value="1"/>
</dbReference>
<evidence type="ECO:0000256" key="11">
    <source>
        <dbReference type="ARBA" id="ARBA00023310"/>
    </source>
</evidence>
<dbReference type="GO" id="GO:0045259">
    <property type="term" value="C:proton-transporting ATP synthase complex"/>
    <property type="evidence" value="ECO:0007669"/>
    <property type="project" value="UniProtKB-KW"/>
</dbReference>
<protein>
    <recommendedName>
        <fullName evidence="12">F-ATPase delta subunit</fullName>
    </recommendedName>
</protein>
<evidence type="ECO:0000256" key="1">
    <source>
        <dbReference type="ARBA" id="ARBA00004273"/>
    </source>
</evidence>
<evidence type="ECO:0000313" key="15">
    <source>
        <dbReference type="WBParaSite" id="Gr19_v10_g332.t1"/>
    </source>
</evidence>
<evidence type="ECO:0000256" key="2">
    <source>
        <dbReference type="ARBA" id="ARBA00005712"/>
    </source>
</evidence>
<keyword evidence="14" id="KW-1185">Reference proteome</keyword>
<dbReference type="PANTHER" id="PTHR13822:SF7">
    <property type="entry name" value="ATP SYNTHASE SUBUNIT DELTA, MITOCHONDRIAL"/>
    <property type="match status" value="1"/>
</dbReference>
<organism evidence="14 15">
    <name type="scientific">Globodera rostochiensis</name>
    <name type="common">Golden nematode worm</name>
    <name type="synonym">Heterodera rostochiensis</name>
    <dbReference type="NCBI Taxonomy" id="31243"/>
    <lineage>
        <taxon>Eukaryota</taxon>
        <taxon>Metazoa</taxon>
        <taxon>Ecdysozoa</taxon>
        <taxon>Nematoda</taxon>
        <taxon>Chromadorea</taxon>
        <taxon>Rhabditida</taxon>
        <taxon>Tylenchina</taxon>
        <taxon>Tylenchomorpha</taxon>
        <taxon>Tylenchoidea</taxon>
        <taxon>Heteroderidae</taxon>
        <taxon>Heteroderinae</taxon>
        <taxon>Globodera</taxon>
    </lineage>
</organism>
<dbReference type="InterPro" id="IPR036771">
    <property type="entry name" value="ATPsynth_dsu/esu_N"/>
</dbReference>
<evidence type="ECO:0000259" key="13">
    <source>
        <dbReference type="Pfam" id="PF02823"/>
    </source>
</evidence>
<dbReference type="Pfam" id="PF02823">
    <property type="entry name" value="ATP-synt_DE_N"/>
    <property type="match status" value="1"/>
</dbReference>
<dbReference type="InterPro" id="IPR001469">
    <property type="entry name" value="ATP_synth_F1_dsu/esu"/>
</dbReference>
<evidence type="ECO:0000256" key="8">
    <source>
        <dbReference type="ARBA" id="ARBA00023128"/>
    </source>
</evidence>
<keyword evidence="9" id="KW-0472">Membrane</keyword>
<dbReference type="HAMAP" id="MF_00530">
    <property type="entry name" value="ATP_synth_epsil_bac"/>
    <property type="match status" value="1"/>
</dbReference>
<comment type="similarity">
    <text evidence="2">Belongs to the ATPase epsilon chain family.</text>
</comment>
<keyword evidence="4" id="KW-0375">Hydrogen ion transport</keyword>
<keyword evidence="10" id="KW-0139">CF(1)</keyword>
<dbReference type="FunFam" id="2.60.15.10:FF:000004">
    <property type="entry name" value="ATP synthase subunit delta, mitochondrial"/>
    <property type="match status" value="1"/>
</dbReference>
<dbReference type="GO" id="GO:0046933">
    <property type="term" value="F:proton-transporting ATP synthase activity, rotational mechanism"/>
    <property type="evidence" value="ECO:0007669"/>
    <property type="project" value="InterPro"/>
</dbReference>
<feature type="domain" description="ATP synthase F1 complex delta/epsilon subunit N-terminal" evidence="13">
    <location>
        <begin position="46"/>
        <end position="126"/>
    </location>
</feature>
<dbReference type="Proteomes" id="UP000887572">
    <property type="component" value="Unplaced"/>
</dbReference>
<dbReference type="AlphaFoldDB" id="A0A914HPT4"/>
<keyword evidence="8" id="KW-0496">Mitochondrion</keyword>
<evidence type="ECO:0000256" key="9">
    <source>
        <dbReference type="ARBA" id="ARBA00023136"/>
    </source>
</evidence>
<dbReference type="Gene3D" id="2.60.15.10">
    <property type="entry name" value="F0F1 ATP synthase delta/epsilon subunit, N-terminal"/>
    <property type="match status" value="1"/>
</dbReference>
<keyword evidence="6" id="KW-0809">Transit peptide</keyword>
<keyword evidence="3" id="KW-0813">Transport</keyword>
<evidence type="ECO:0000256" key="5">
    <source>
        <dbReference type="ARBA" id="ARBA00022792"/>
    </source>
</evidence>
<keyword evidence="11" id="KW-0066">ATP synthesis</keyword>
<proteinExistence type="inferred from homology"/>
<dbReference type="InterPro" id="IPR020546">
    <property type="entry name" value="ATP_synth_F1_dsu/esu_N"/>
</dbReference>
<evidence type="ECO:0000256" key="12">
    <source>
        <dbReference type="ARBA" id="ARBA00031669"/>
    </source>
</evidence>
<evidence type="ECO:0000256" key="10">
    <source>
        <dbReference type="ARBA" id="ARBA00023196"/>
    </source>
</evidence>
<evidence type="ECO:0000256" key="7">
    <source>
        <dbReference type="ARBA" id="ARBA00023065"/>
    </source>
</evidence>
<reference evidence="15" key="1">
    <citation type="submission" date="2022-11" db="UniProtKB">
        <authorList>
            <consortium name="WormBaseParasite"/>
        </authorList>
    </citation>
    <scope>IDENTIFICATION</scope>
</reference>
<evidence type="ECO:0000256" key="3">
    <source>
        <dbReference type="ARBA" id="ARBA00022448"/>
    </source>
</evidence>
<evidence type="ECO:0000313" key="14">
    <source>
        <dbReference type="Proteomes" id="UP000887572"/>
    </source>
</evidence>
<keyword evidence="5" id="KW-0999">Mitochondrion inner membrane</keyword>
<dbReference type="GO" id="GO:0005743">
    <property type="term" value="C:mitochondrial inner membrane"/>
    <property type="evidence" value="ECO:0007669"/>
    <property type="project" value="UniProtKB-SubCell"/>
</dbReference>
<evidence type="ECO:0000256" key="4">
    <source>
        <dbReference type="ARBA" id="ARBA00022781"/>
    </source>
</evidence>
<keyword evidence="7" id="KW-0406">Ion transport</keyword>
<name>A0A914HPT4_GLORO</name>
<dbReference type="WBParaSite" id="Gr19_v10_g332.t1">
    <property type="protein sequence ID" value="Gr19_v10_g332.t1"/>
    <property type="gene ID" value="Gr19_v10_g332"/>
</dbReference>
<comment type="subcellular location">
    <subcellularLocation>
        <location evidence="1">Mitochondrion inner membrane</location>
    </subcellularLocation>
</comment>
<accession>A0A914HPT4</accession>
<sequence length="180" mass="19324">MKPPQLVERIYINRLLSSIVALCFRERTFAEMAAQPNTSPPSSTELKFTFASPIKAIYANAMVKQVDVPGMSCSMGILPIHVPTLAVLKPGIVKVYELDGNVSKFFVSSGTLSMNIDGSCQVLAEELCSVADLDEQAIKTLMDNSQKTATDLGSNDVEKAEAGISIDVAEAALRAIAENK</sequence>
<evidence type="ECO:0000256" key="6">
    <source>
        <dbReference type="ARBA" id="ARBA00022946"/>
    </source>
</evidence>
<dbReference type="CDD" id="cd12152">
    <property type="entry name" value="F1-ATPase_delta"/>
    <property type="match status" value="1"/>
</dbReference>